<evidence type="ECO:0000313" key="1">
    <source>
        <dbReference type="EMBL" id="MPM60069.1"/>
    </source>
</evidence>
<reference evidence="1" key="1">
    <citation type="submission" date="2019-08" db="EMBL/GenBank/DDBJ databases">
        <authorList>
            <person name="Kucharzyk K."/>
            <person name="Murdoch R.W."/>
            <person name="Higgins S."/>
            <person name="Loffler F."/>
        </authorList>
    </citation>
    <scope>NUCLEOTIDE SEQUENCE</scope>
</reference>
<dbReference type="AlphaFoldDB" id="A0A645B3R3"/>
<name>A0A645B3R3_9ZZZZ</name>
<accession>A0A645B3R3</accession>
<organism evidence="1">
    <name type="scientific">bioreactor metagenome</name>
    <dbReference type="NCBI Taxonomy" id="1076179"/>
    <lineage>
        <taxon>unclassified sequences</taxon>
        <taxon>metagenomes</taxon>
        <taxon>ecological metagenomes</taxon>
    </lineage>
</organism>
<proteinExistence type="predicted"/>
<gene>
    <name evidence="1" type="ORF">SDC9_106916</name>
</gene>
<comment type="caution">
    <text evidence="1">The sequence shown here is derived from an EMBL/GenBank/DDBJ whole genome shotgun (WGS) entry which is preliminary data.</text>
</comment>
<sequence>MRIVIQPDEPCLILANVKWHVLVQRVARRRIVTHRILAVEPKPAARLVQRAGLIPKTENALTRLANEVVPRALSILAAEVVAHRRAILQQRKSVLHHRDQEVLRLNL</sequence>
<dbReference type="EMBL" id="VSSQ01017610">
    <property type="protein sequence ID" value="MPM60069.1"/>
    <property type="molecule type" value="Genomic_DNA"/>
</dbReference>
<protein>
    <submittedName>
        <fullName evidence="1">Uncharacterized protein</fullName>
    </submittedName>
</protein>